<feature type="compositionally biased region" description="Basic and acidic residues" evidence="1">
    <location>
        <begin position="1653"/>
        <end position="1664"/>
    </location>
</feature>
<dbReference type="InterPro" id="IPR009030">
    <property type="entry name" value="Growth_fac_rcpt_cys_sf"/>
</dbReference>
<dbReference type="InParanoid" id="A0A077ZZR2"/>
<keyword evidence="5" id="KW-1185">Reference proteome</keyword>
<feature type="transmembrane region" description="Helical" evidence="2">
    <location>
        <begin position="1897"/>
        <end position="1921"/>
    </location>
</feature>
<dbReference type="SUPFAM" id="SSF57184">
    <property type="entry name" value="Growth factor receptor domain"/>
    <property type="match status" value="2"/>
</dbReference>
<gene>
    <name evidence="4" type="primary">Contig2974.g3184</name>
    <name evidence="4" type="ORF">STYLEM_3004</name>
</gene>
<feature type="region of interest" description="Disordered" evidence="1">
    <location>
        <begin position="1572"/>
        <end position="1624"/>
    </location>
</feature>
<feature type="transmembrane region" description="Helical" evidence="2">
    <location>
        <begin position="1858"/>
        <end position="1877"/>
    </location>
</feature>
<dbReference type="SMART" id="SM00261">
    <property type="entry name" value="FU"/>
    <property type="match status" value="4"/>
</dbReference>
<feature type="transmembrane region" description="Helical" evidence="2">
    <location>
        <begin position="1800"/>
        <end position="1820"/>
    </location>
</feature>
<dbReference type="InterPro" id="IPR006212">
    <property type="entry name" value="Furin_repeat"/>
</dbReference>
<sequence>MPRLRLKLLGVQWNFGQPMHKIKNGVCSSCPIGCNECDGTSCIECQEGYSNISQLDTTTATKQLIFSNICLLKNTTECPKGSYYNSEFKQCLVCSKGCAQCSSQDNCTLACNQTLCTDCLGDSNSCLECKSGAFQFYNDMKCLEKCENQPGYYFNQTTEHCQKCSKGCTSCQNDTSCDSCDAGMLKLQSLLTQQEYCVSDCFATGLLEKQSLFNNITSKKCDSCGKGCLKCQDKRNCTVCPPQSSLINGTCRCEFTYQVTPSVQLKKLHVVTNDISWGSLFLNKTVPCDILFQEYEISNSLCSGSLPYILNLNNEFANQFNYYFYPITRFGLLSTSKCMTLNTKKIVYQPQIQDFIEMDQTHIHVMDVDDSQMLRLLDGRNVLKLNTDSFIRKSCIDQNEDYFIQIVKPKIDNQTQSKSSIILDSPLSNYSNSTNSSYNQQDFYQQTKDINSSDQMAFYLDKYSLVVNKCSPVEENKISILYSQGYENGYSSFMLNMTPMEDSNLIKNGKNISDYPQLQNSAQNVIQKFYSNSINFMVSKVIDFNGLLDLVDDSIPQLNLMLNLTLFDNQMTGSSRVIIISLQNFNQIAVAFDKKTQMVVPNYKYQLQPILNRYSCQGISQVKLQTKSLARKYGFQMNCSILGDNYDMSQTISNCLIPANTLIENQRYDLRLQLTNELLNITLAETVALTTETVVPFCKFKQGSQTLMNPLNQNKLSAFMQSSISSINYQYKWSCMKKDQATGEYFSCLNFNATASQTTDYLIAENIFEYSSSYIVMLHIHQTGSLNKLSDCSIQIDTVNDQSQLIIPISINSEVDTIGKLPINKQQFKFVCEAEKHMFSDKQLAYRWILIAIKNINEIIDLSNKTNVMIQGKYIRIQKDTLIENTNYMIQCQVMTNKTYPLSGAVGLSSLLFNTQSQREDDNDKITLTVDKTKGDSYVSVFNATLTTTQEMNLYCLIGYNGQSNKERVIIYESQNYESNISLSVQFTIGEGVYSLFATCTDSSDINYNQQIQLNSTLQTTMTTELLNLMNQKLMIEINSINKEELMQALQISNQFRDKLNSTFRKQIIASSINMMMDQLDSDITDQDTSNLSTDDMLNIVATVLDQVINDTNILNDPILMYKTANIVKMIAMSSTNTTTASIERNNNETIMVNLLDDGQFNSIQKTIGALLDLSSENSSFNINSKELLTSFAVAIDSYVGNLMPNEMINASIGQIAYSVIKMNQGELASNDMTNLSINSEKSSKQVTVMINVSDPIFAQYENLILKSIVYDNQLETSNTIQNQSISIGNASFTSISRLASDILVLNVDTSSQAVSLEGTYDLENVNVQNLTTPIEFKINVTQSLNSFENITERYYQCVYFDDSSNEWKKSECGDKQNATDQNYITCCSTHMTKFTVLETVVQKVDKRDENVDKLLFYENEDMFIGGVVIAFNSFLIVFGVIGCTLDCYKSLLLYAPIESTDKETQQTQKRQAQKTKYGSIHKEYLGPIAINQDDSYIQNEMGEQTMQQIPMNVKAMDPTVRPPFNGHMVSEQEEQPQRKQKNKDNDFDNISPKAISQQIKNQNKKYNKYSEMQLEGGSSEEDDQAQELQNRRRARKKLSQKKQSEKKKELQQLPAEPSQDQHNKLFNDYEVTAQYSVKKKSNMDLQSSASDGDYKKNKSKIDDGDQSSSVGNDHVQTKGGELDETKARIMEGGQLILPSHGVLQNEDDDDSQITSKQNDDEEDIQNGSATRALRDKKSSNNDIKDQSRNEKECNLEQQFGSQNIEISFKSQYLIALQCYNRLIGILFRETPFYPRFMKVLNSTSQFSLILMLTGLMSVVNETERGAAILISIAIMRIAQILLNIMISKSYILGKAKLRNILVCIFFFIVHVVSQIVSMRIFRDRFVYEIDEWKGSFIATIIIELILIDFVINPLVLCSMIQCCCQRACKKFLSPSMSKKEYIAPN</sequence>
<accession>A0A077ZZR2</accession>
<dbReference type="PROSITE" id="PS00652">
    <property type="entry name" value="TNFR_NGFR_1"/>
    <property type="match status" value="1"/>
</dbReference>
<evidence type="ECO:0000256" key="2">
    <source>
        <dbReference type="SAM" id="Phobius"/>
    </source>
</evidence>
<feature type="domain" description="TNFR-Cys" evidence="3">
    <location>
        <begin position="78"/>
        <end position="116"/>
    </location>
</feature>
<reference evidence="4 5" key="1">
    <citation type="submission" date="2014-06" db="EMBL/GenBank/DDBJ databases">
        <authorList>
            <person name="Swart Estienne"/>
        </authorList>
    </citation>
    <scope>NUCLEOTIDE SEQUENCE [LARGE SCALE GENOMIC DNA]</scope>
    <source>
        <strain evidence="4 5">130c</strain>
    </source>
</reference>
<evidence type="ECO:0000256" key="1">
    <source>
        <dbReference type="SAM" id="MobiDB-lite"/>
    </source>
</evidence>
<dbReference type="Proteomes" id="UP000039865">
    <property type="component" value="Unassembled WGS sequence"/>
</dbReference>
<proteinExistence type="predicted"/>
<dbReference type="Gene3D" id="2.10.220.10">
    <property type="entry name" value="Hormone Receptor, Insulin-like Growth Factor Receptor 1, Chain A, domain 2"/>
    <property type="match status" value="1"/>
</dbReference>
<feature type="compositionally biased region" description="Basic residues" evidence="1">
    <location>
        <begin position="1592"/>
        <end position="1601"/>
    </location>
</feature>
<feature type="region of interest" description="Disordered" evidence="1">
    <location>
        <begin position="1517"/>
        <end position="1551"/>
    </location>
</feature>
<organism evidence="4 5">
    <name type="scientific">Stylonychia lemnae</name>
    <name type="common">Ciliate</name>
    <dbReference type="NCBI Taxonomy" id="5949"/>
    <lineage>
        <taxon>Eukaryota</taxon>
        <taxon>Sar</taxon>
        <taxon>Alveolata</taxon>
        <taxon>Ciliophora</taxon>
        <taxon>Intramacronucleata</taxon>
        <taxon>Spirotrichea</taxon>
        <taxon>Stichotrichia</taxon>
        <taxon>Sporadotrichida</taxon>
        <taxon>Oxytrichidae</taxon>
        <taxon>Stylonychinae</taxon>
        <taxon>Stylonychia</taxon>
    </lineage>
</organism>
<dbReference type="EMBL" id="CCKQ01002914">
    <property type="protein sequence ID" value="CDW74013.1"/>
    <property type="molecule type" value="Genomic_DNA"/>
</dbReference>
<protein>
    <submittedName>
        <fullName evidence="4">Egf-like domain containing protein</fullName>
    </submittedName>
</protein>
<evidence type="ECO:0000313" key="5">
    <source>
        <dbReference type="Proteomes" id="UP000039865"/>
    </source>
</evidence>
<dbReference type="InterPro" id="IPR001368">
    <property type="entry name" value="TNFR/NGFR_Cys_rich_reg"/>
</dbReference>
<keyword evidence="2" id="KW-0812">Transmembrane</keyword>
<feature type="region of interest" description="Disordered" evidence="1">
    <location>
        <begin position="1643"/>
        <end position="1683"/>
    </location>
</feature>
<evidence type="ECO:0000259" key="3">
    <source>
        <dbReference type="PROSITE" id="PS00652"/>
    </source>
</evidence>
<feature type="transmembrane region" description="Helical" evidence="2">
    <location>
        <begin position="1423"/>
        <end position="1446"/>
    </location>
</feature>
<dbReference type="OMA" id="PNEMINA"/>
<feature type="compositionally biased region" description="Basic and acidic residues" evidence="1">
    <location>
        <begin position="1733"/>
        <end position="1753"/>
    </location>
</feature>
<feature type="region of interest" description="Disordered" evidence="1">
    <location>
        <begin position="1701"/>
        <end position="1753"/>
    </location>
</feature>
<feature type="transmembrane region" description="Helical" evidence="2">
    <location>
        <begin position="1826"/>
        <end position="1846"/>
    </location>
</feature>
<dbReference type="OrthoDB" id="306633at2759"/>
<name>A0A077ZZR2_STYLE</name>
<keyword evidence="2" id="KW-1133">Transmembrane helix</keyword>
<keyword evidence="2" id="KW-0472">Membrane</keyword>
<evidence type="ECO:0000313" key="4">
    <source>
        <dbReference type="EMBL" id="CDW74013.1"/>
    </source>
</evidence>